<dbReference type="RefSeq" id="WP_167749781.1">
    <property type="nucleotide sequence ID" value="NZ_CP039734.2"/>
</dbReference>
<dbReference type="PANTHER" id="PTHR24567">
    <property type="entry name" value="CRP FAMILY TRANSCRIPTIONAL REGULATORY PROTEIN"/>
    <property type="match status" value="1"/>
</dbReference>
<keyword evidence="3" id="KW-0804">Transcription</keyword>
<dbReference type="Pfam" id="PF13545">
    <property type="entry name" value="HTH_Crp_2"/>
    <property type="match status" value="1"/>
</dbReference>
<dbReference type="Gene3D" id="2.60.120.10">
    <property type="entry name" value="Jelly Rolls"/>
    <property type="match status" value="1"/>
</dbReference>
<dbReference type="InterPro" id="IPR012318">
    <property type="entry name" value="HTH_CRP"/>
</dbReference>
<dbReference type="GO" id="GO:0003700">
    <property type="term" value="F:DNA-binding transcription factor activity"/>
    <property type="evidence" value="ECO:0007669"/>
    <property type="project" value="TreeGrafter"/>
</dbReference>
<proteinExistence type="predicted"/>
<dbReference type="InterPro" id="IPR018490">
    <property type="entry name" value="cNMP-bd_dom_sf"/>
</dbReference>
<dbReference type="InterPro" id="IPR036388">
    <property type="entry name" value="WH-like_DNA-bd_sf"/>
</dbReference>
<dbReference type="InterPro" id="IPR014710">
    <property type="entry name" value="RmlC-like_jellyroll"/>
</dbReference>
<evidence type="ECO:0000313" key="4">
    <source>
        <dbReference type="EMBL" id="QIR75890.1"/>
    </source>
</evidence>
<evidence type="ECO:0000313" key="5">
    <source>
        <dbReference type="Proteomes" id="UP000502831"/>
    </source>
</evidence>
<dbReference type="SUPFAM" id="SSF46785">
    <property type="entry name" value="Winged helix' DNA-binding domain"/>
    <property type="match status" value="1"/>
</dbReference>
<dbReference type="Pfam" id="PF00027">
    <property type="entry name" value="cNMP_binding"/>
    <property type="match status" value="1"/>
</dbReference>
<evidence type="ECO:0000256" key="1">
    <source>
        <dbReference type="ARBA" id="ARBA00023015"/>
    </source>
</evidence>
<dbReference type="SUPFAM" id="SSF51206">
    <property type="entry name" value="cAMP-binding domain-like"/>
    <property type="match status" value="1"/>
</dbReference>
<dbReference type="CDD" id="cd00038">
    <property type="entry name" value="CAP_ED"/>
    <property type="match status" value="1"/>
</dbReference>
<organism evidence="4 5">
    <name type="scientific">Sulfurospirillum diekertiae</name>
    <dbReference type="NCBI Taxonomy" id="1854492"/>
    <lineage>
        <taxon>Bacteria</taxon>
        <taxon>Pseudomonadati</taxon>
        <taxon>Campylobacterota</taxon>
        <taxon>Epsilonproteobacteria</taxon>
        <taxon>Campylobacterales</taxon>
        <taxon>Sulfurospirillaceae</taxon>
        <taxon>Sulfurospirillum</taxon>
    </lineage>
</organism>
<dbReference type="InterPro" id="IPR036390">
    <property type="entry name" value="WH_DNA-bd_sf"/>
</dbReference>
<dbReference type="Proteomes" id="UP000502831">
    <property type="component" value="Chromosome"/>
</dbReference>
<dbReference type="GO" id="GO:0003677">
    <property type="term" value="F:DNA binding"/>
    <property type="evidence" value="ECO:0007669"/>
    <property type="project" value="UniProtKB-KW"/>
</dbReference>
<evidence type="ECO:0000256" key="3">
    <source>
        <dbReference type="ARBA" id="ARBA00023163"/>
    </source>
</evidence>
<gene>
    <name evidence="4" type="ORF">FA584_06575</name>
</gene>
<accession>A0A6G9VT83</accession>
<dbReference type="GO" id="GO:0005829">
    <property type="term" value="C:cytosol"/>
    <property type="evidence" value="ECO:0007669"/>
    <property type="project" value="TreeGrafter"/>
</dbReference>
<dbReference type="InterPro" id="IPR050397">
    <property type="entry name" value="Env_Response_Regulators"/>
</dbReference>
<dbReference type="SMART" id="SM00100">
    <property type="entry name" value="cNMP"/>
    <property type="match status" value="1"/>
</dbReference>
<dbReference type="PROSITE" id="PS51063">
    <property type="entry name" value="HTH_CRP_2"/>
    <property type="match status" value="1"/>
</dbReference>
<sequence>MLKIENLPYFSHLNHHEIEKIKKFCTLKKYISDEILFYEGETPKYLYILLKGTLKVYQTTAKSNHIFILFFTQPGEIIGEFALYADSPYPNTAQFVTEGEVLKINFFPIQKEVLNNPILNLHIIQSLIKKQRAFLNLIHNEISINTEAKVIKFLLDNEQLVQTLKQIEIAAILNTTPETLSRMLSKLKSLGFIHIDKKHTLTLQKKEALQTYYRTIMQN</sequence>
<reference evidence="4 5" key="1">
    <citation type="journal article" date="2017" name="Environ. Sci. Technol.">
        <title>Organohalide Respiration with Chlorinated Ethenes under Low pH Conditions.</title>
        <authorList>
            <person name="Yang Y."/>
            <person name="Capiro N.L."/>
            <person name="Marcet T.F."/>
            <person name="Yan J."/>
            <person name="Pennell K.D."/>
            <person name="Loffler F.E."/>
        </authorList>
    </citation>
    <scope>NUCLEOTIDE SEQUENCE [LARGE SCALE GENOMIC DNA]</scope>
    <source>
        <strain evidence="4 5">ACSDCE</strain>
    </source>
</reference>
<protein>
    <submittedName>
        <fullName evidence="4">Crp/Fnr family transcriptional regulator</fullName>
    </submittedName>
</protein>
<dbReference type="PROSITE" id="PS50042">
    <property type="entry name" value="CNMP_BINDING_3"/>
    <property type="match status" value="1"/>
</dbReference>
<dbReference type="EMBL" id="CP039734">
    <property type="protein sequence ID" value="QIR75890.1"/>
    <property type="molecule type" value="Genomic_DNA"/>
</dbReference>
<dbReference type="AlphaFoldDB" id="A0A6G9VT83"/>
<dbReference type="Gene3D" id="1.10.10.10">
    <property type="entry name" value="Winged helix-like DNA-binding domain superfamily/Winged helix DNA-binding domain"/>
    <property type="match status" value="1"/>
</dbReference>
<evidence type="ECO:0000256" key="2">
    <source>
        <dbReference type="ARBA" id="ARBA00023125"/>
    </source>
</evidence>
<dbReference type="SMART" id="SM00419">
    <property type="entry name" value="HTH_CRP"/>
    <property type="match status" value="1"/>
</dbReference>
<name>A0A6G9VT83_9BACT</name>
<keyword evidence="1" id="KW-0805">Transcription regulation</keyword>
<dbReference type="PANTHER" id="PTHR24567:SF26">
    <property type="entry name" value="REGULATORY PROTEIN YEIL"/>
    <property type="match status" value="1"/>
</dbReference>
<dbReference type="InterPro" id="IPR000595">
    <property type="entry name" value="cNMP-bd_dom"/>
</dbReference>
<keyword evidence="2" id="KW-0238">DNA-binding</keyword>